<sequence>MEAQILAWFENSGIYSVLLSIVLNIIISFLGIVPSVFLTAANISFFGFGQGLLISILGEAFGAIFSFHLYRKGINKVKDRITIKNKYLKRLQSTQGLEAFFLIVALRIFPFIPSGVVTLVSASSKVGILNYSIASTLGKIPALLIEAYSVQQVLNWSVQGKIILVLCSIFMVVFLIKRFRKKTRVLPRK</sequence>
<name>A0A942U5F6_9BACI</name>
<organism evidence="8 9">
    <name type="scientific">Neobacillus rhizophilus</name>
    <dbReference type="NCBI Taxonomy" id="2833579"/>
    <lineage>
        <taxon>Bacteria</taxon>
        <taxon>Bacillati</taxon>
        <taxon>Bacillota</taxon>
        <taxon>Bacilli</taxon>
        <taxon>Bacillales</taxon>
        <taxon>Bacillaceae</taxon>
        <taxon>Neobacillus</taxon>
    </lineage>
</organism>
<comment type="subcellular location">
    <subcellularLocation>
        <location evidence="1 6">Cell membrane</location>
        <topology evidence="1 6">Multi-pass membrane protein</topology>
    </subcellularLocation>
</comment>
<keyword evidence="5 6" id="KW-0472">Membrane</keyword>
<keyword evidence="4 6" id="KW-1133">Transmembrane helix</keyword>
<keyword evidence="9" id="KW-1185">Reference proteome</keyword>
<evidence type="ECO:0000259" key="7">
    <source>
        <dbReference type="Pfam" id="PF09335"/>
    </source>
</evidence>
<evidence type="ECO:0000313" key="9">
    <source>
        <dbReference type="Proteomes" id="UP000679749"/>
    </source>
</evidence>
<dbReference type="PANTHER" id="PTHR12677">
    <property type="entry name" value="GOLGI APPARATUS MEMBRANE PROTEIN TVP38-RELATED"/>
    <property type="match status" value="1"/>
</dbReference>
<feature type="transmembrane region" description="Helical" evidence="6">
    <location>
        <begin position="12"/>
        <end position="37"/>
    </location>
</feature>
<keyword evidence="2 6" id="KW-1003">Cell membrane</keyword>
<evidence type="ECO:0000256" key="6">
    <source>
        <dbReference type="RuleBase" id="RU366058"/>
    </source>
</evidence>
<dbReference type="PANTHER" id="PTHR12677:SF55">
    <property type="entry name" value="UNDECAPRENYL PHOSPHATE TRANSPORTER SAOUHSC_00901-RELATED"/>
    <property type="match status" value="1"/>
</dbReference>
<evidence type="ECO:0000256" key="3">
    <source>
        <dbReference type="ARBA" id="ARBA00022692"/>
    </source>
</evidence>
<dbReference type="AlphaFoldDB" id="A0A942U5F6"/>
<dbReference type="Proteomes" id="UP000679749">
    <property type="component" value="Unassembled WGS sequence"/>
</dbReference>
<keyword evidence="3 6" id="KW-0812">Transmembrane</keyword>
<evidence type="ECO:0000256" key="5">
    <source>
        <dbReference type="ARBA" id="ARBA00023136"/>
    </source>
</evidence>
<dbReference type="InterPro" id="IPR032816">
    <property type="entry name" value="VTT_dom"/>
</dbReference>
<gene>
    <name evidence="8" type="ORF">KHA99_12150</name>
</gene>
<dbReference type="RefSeq" id="WP_213117701.1">
    <property type="nucleotide sequence ID" value="NZ_JAGYPF010000002.1"/>
</dbReference>
<accession>A0A942U5F6</accession>
<comment type="caution">
    <text evidence="8">The sequence shown here is derived from an EMBL/GenBank/DDBJ whole genome shotgun (WGS) entry which is preliminary data.</text>
</comment>
<protein>
    <recommendedName>
        <fullName evidence="6">TVP38/TMEM64 family membrane protein</fullName>
    </recommendedName>
</protein>
<dbReference type="InterPro" id="IPR015414">
    <property type="entry name" value="TMEM64"/>
</dbReference>
<evidence type="ECO:0000256" key="2">
    <source>
        <dbReference type="ARBA" id="ARBA00022475"/>
    </source>
</evidence>
<comment type="caution">
    <text evidence="6">Lacks conserved residue(s) required for the propagation of feature annotation.</text>
</comment>
<evidence type="ECO:0000256" key="1">
    <source>
        <dbReference type="ARBA" id="ARBA00004651"/>
    </source>
</evidence>
<evidence type="ECO:0000313" key="8">
    <source>
        <dbReference type="EMBL" id="MBS4213202.1"/>
    </source>
</evidence>
<dbReference type="EMBL" id="JAGYPF010000002">
    <property type="protein sequence ID" value="MBS4213202.1"/>
    <property type="molecule type" value="Genomic_DNA"/>
</dbReference>
<dbReference type="GO" id="GO:0005886">
    <property type="term" value="C:plasma membrane"/>
    <property type="evidence" value="ECO:0007669"/>
    <property type="project" value="UniProtKB-SubCell"/>
</dbReference>
<feature type="transmembrane region" description="Helical" evidence="6">
    <location>
        <begin position="162"/>
        <end position="179"/>
    </location>
</feature>
<dbReference type="Pfam" id="PF09335">
    <property type="entry name" value="VTT_dom"/>
    <property type="match status" value="1"/>
</dbReference>
<reference evidence="8" key="1">
    <citation type="submission" date="2021-05" db="EMBL/GenBank/DDBJ databases">
        <title>Novel Bacillus species.</title>
        <authorList>
            <person name="Liu G."/>
        </authorList>
    </citation>
    <scope>NUCLEOTIDE SEQUENCE</scope>
    <source>
        <strain evidence="8">FJAT-49825</strain>
    </source>
</reference>
<feature type="transmembrane region" description="Helical" evidence="6">
    <location>
        <begin position="99"/>
        <end position="122"/>
    </location>
</feature>
<feature type="transmembrane region" description="Helical" evidence="6">
    <location>
        <begin position="43"/>
        <end position="70"/>
    </location>
</feature>
<evidence type="ECO:0000256" key="4">
    <source>
        <dbReference type="ARBA" id="ARBA00022989"/>
    </source>
</evidence>
<comment type="similarity">
    <text evidence="6">Belongs to the TVP38/TMEM64 family.</text>
</comment>
<feature type="domain" description="VTT" evidence="7">
    <location>
        <begin position="33"/>
        <end position="151"/>
    </location>
</feature>
<proteinExistence type="inferred from homology"/>